<evidence type="ECO:0000256" key="1">
    <source>
        <dbReference type="SAM" id="MobiDB-lite"/>
    </source>
</evidence>
<evidence type="ECO:0000313" key="3">
    <source>
        <dbReference type="EMBL" id="RHY78494.1"/>
    </source>
</evidence>
<dbReference type="AlphaFoldDB" id="A0A397A9M9"/>
<evidence type="ECO:0000313" key="6">
    <source>
        <dbReference type="Proteomes" id="UP000266196"/>
    </source>
</evidence>
<evidence type="ECO:0000313" key="4">
    <source>
        <dbReference type="EMBL" id="RHY78897.1"/>
    </source>
</evidence>
<evidence type="ECO:0000313" key="5">
    <source>
        <dbReference type="Proteomes" id="UP000265427"/>
    </source>
</evidence>
<feature type="region of interest" description="Disordered" evidence="1">
    <location>
        <begin position="49"/>
        <end position="69"/>
    </location>
</feature>
<dbReference type="Proteomes" id="UP000265427">
    <property type="component" value="Unassembled WGS sequence"/>
</dbReference>
<dbReference type="EMBL" id="QUSZ01007031">
    <property type="protein sequence ID" value="RHY03776.1"/>
    <property type="molecule type" value="Genomic_DNA"/>
</dbReference>
<comment type="caution">
    <text evidence="2">The sequence shown here is derived from an EMBL/GenBank/DDBJ whole genome shotgun (WGS) entry which is preliminary data.</text>
</comment>
<gene>
    <name evidence="4" type="ORF">DYB30_006695</name>
    <name evidence="3" type="ORF">DYB31_006867</name>
    <name evidence="2" type="ORF">DYB36_007553</name>
</gene>
<evidence type="ECO:0000313" key="7">
    <source>
        <dbReference type="Proteomes" id="UP000266643"/>
    </source>
</evidence>
<dbReference type="EMBL" id="QUTD01000798">
    <property type="protein sequence ID" value="RHY78897.1"/>
    <property type="molecule type" value="Genomic_DNA"/>
</dbReference>
<organism evidence="2 5">
    <name type="scientific">Aphanomyces astaci</name>
    <name type="common">Crayfish plague agent</name>
    <dbReference type="NCBI Taxonomy" id="112090"/>
    <lineage>
        <taxon>Eukaryota</taxon>
        <taxon>Sar</taxon>
        <taxon>Stramenopiles</taxon>
        <taxon>Oomycota</taxon>
        <taxon>Saprolegniomycetes</taxon>
        <taxon>Saprolegniales</taxon>
        <taxon>Verrucalvaceae</taxon>
        <taxon>Aphanomyces</taxon>
    </lineage>
</organism>
<dbReference type="Proteomes" id="UP000266196">
    <property type="component" value="Unassembled WGS sequence"/>
</dbReference>
<accession>A0A397A9M9</accession>
<evidence type="ECO:0000313" key="2">
    <source>
        <dbReference type="EMBL" id="RHY03776.1"/>
    </source>
</evidence>
<name>A0A397A9M9_APHAT</name>
<protein>
    <submittedName>
        <fullName evidence="2">Uncharacterized protein</fullName>
    </submittedName>
</protein>
<dbReference type="EMBL" id="QUTE01024521">
    <property type="protein sequence ID" value="RHY78494.1"/>
    <property type="molecule type" value="Genomic_DNA"/>
</dbReference>
<proteinExistence type="predicted"/>
<sequence length="166" mass="18341">MTYWHTFVQMRLNSDGEKFVMLTGTSPTESMSTATNASHWAVVPPTPATTRPIGGPGPAAHDGKRQRRTWTPRRTTFIPARTDTDVAVQAEIRRRGDLASGSYIGDPLDGRMQDNTIRVASTNFNKQTSPKLHEEIANWILANAMDVLFVADTDWGARAGSQVWKA</sequence>
<dbReference type="Proteomes" id="UP000266643">
    <property type="component" value="Unassembled WGS sequence"/>
</dbReference>
<reference evidence="5 6" key="1">
    <citation type="submission" date="2018-08" db="EMBL/GenBank/DDBJ databases">
        <title>Aphanomyces genome sequencing and annotation.</title>
        <authorList>
            <person name="Minardi D."/>
            <person name="Oidtmann B."/>
            <person name="Van Der Giezen M."/>
            <person name="Studholme D.J."/>
        </authorList>
    </citation>
    <scope>NUCLEOTIDE SEQUENCE [LARGE SCALE GENOMIC DNA]</scope>
    <source>
        <strain evidence="3 6">197901</strain>
        <strain evidence="4 7">D2</strain>
        <strain evidence="2 5">Kv</strain>
    </source>
</reference>